<gene>
    <name evidence="2" type="ORF">FRY97_01880</name>
</gene>
<reference evidence="2 3" key="1">
    <citation type="submission" date="2019-08" db="EMBL/GenBank/DDBJ databases">
        <title>Genome of Phaeodactylibacter luteus.</title>
        <authorList>
            <person name="Bowman J.P."/>
        </authorList>
    </citation>
    <scope>NUCLEOTIDE SEQUENCE [LARGE SCALE GENOMIC DNA]</scope>
    <source>
        <strain evidence="2 3">KCTC 42180</strain>
    </source>
</reference>
<evidence type="ECO:0000313" key="2">
    <source>
        <dbReference type="EMBL" id="TXB68837.1"/>
    </source>
</evidence>
<feature type="signal peptide" evidence="1">
    <location>
        <begin position="1"/>
        <end position="25"/>
    </location>
</feature>
<dbReference type="AlphaFoldDB" id="A0A5C6S1W3"/>
<dbReference type="Proteomes" id="UP000321580">
    <property type="component" value="Unassembled WGS sequence"/>
</dbReference>
<keyword evidence="3" id="KW-1185">Reference proteome</keyword>
<evidence type="ECO:0000256" key="1">
    <source>
        <dbReference type="SAM" id="SignalP"/>
    </source>
</evidence>
<comment type="caution">
    <text evidence="2">The sequence shown here is derived from an EMBL/GenBank/DDBJ whole genome shotgun (WGS) entry which is preliminary data.</text>
</comment>
<dbReference type="EMBL" id="VOOR01000003">
    <property type="protein sequence ID" value="TXB68837.1"/>
    <property type="molecule type" value="Genomic_DNA"/>
</dbReference>
<evidence type="ECO:0008006" key="4">
    <source>
        <dbReference type="Google" id="ProtNLM"/>
    </source>
</evidence>
<name>A0A5C6S1W3_9BACT</name>
<protein>
    <recommendedName>
        <fullName evidence="4">Lipocalin-like domain-containing protein</fullName>
    </recommendedName>
</protein>
<dbReference type="RefSeq" id="WP_147165723.1">
    <property type="nucleotide sequence ID" value="NZ_VOOR01000003.1"/>
</dbReference>
<dbReference type="OrthoDB" id="828208at2"/>
<organism evidence="2 3">
    <name type="scientific">Phaeodactylibacter luteus</name>
    <dbReference type="NCBI Taxonomy" id="1564516"/>
    <lineage>
        <taxon>Bacteria</taxon>
        <taxon>Pseudomonadati</taxon>
        <taxon>Bacteroidota</taxon>
        <taxon>Saprospiria</taxon>
        <taxon>Saprospirales</taxon>
        <taxon>Haliscomenobacteraceae</taxon>
        <taxon>Phaeodactylibacter</taxon>
    </lineage>
</organism>
<keyword evidence="1" id="KW-0732">Signal</keyword>
<evidence type="ECO:0000313" key="3">
    <source>
        <dbReference type="Proteomes" id="UP000321580"/>
    </source>
</evidence>
<proteinExistence type="predicted"/>
<sequence length="146" mass="16173">MTIGFDCKATAANISLLLLFVFASACEDSNSAASSMSGTDTVSEFLLHSNGLAITLLTDDAEDETYYFDSYTFNFSDSGTVSAANADRTVEGTYAVFRDDGRVELRMSFPNTANFAELNDDWYFISIDQGIIKFDDEGDRLWLERL</sequence>
<feature type="chain" id="PRO_5023016839" description="Lipocalin-like domain-containing protein" evidence="1">
    <location>
        <begin position="26"/>
        <end position="146"/>
    </location>
</feature>
<accession>A0A5C6S1W3</accession>